<evidence type="ECO:0000313" key="1">
    <source>
        <dbReference type="EMBL" id="KIX09835.1"/>
    </source>
</evidence>
<dbReference type="VEuPathDB" id="FungiDB:Z518_00916"/>
<organism evidence="1 2">
    <name type="scientific">Rhinocladiella mackenziei CBS 650.93</name>
    <dbReference type="NCBI Taxonomy" id="1442369"/>
    <lineage>
        <taxon>Eukaryota</taxon>
        <taxon>Fungi</taxon>
        <taxon>Dikarya</taxon>
        <taxon>Ascomycota</taxon>
        <taxon>Pezizomycotina</taxon>
        <taxon>Eurotiomycetes</taxon>
        <taxon>Chaetothyriomycetidae</taxon>
        <taxon>Chaetothyriales</taxon>
        <taxon>Herpotrichiellaceae</taxon>
        <taxon>Rhinocladiella</taxon>
    </lineage>
</organism>
<dbReference type="HOGENOM" id="CLU_616775_0_0_1"/>
<evidence type="ECO:0000313" key="2">
    <source>
        <dbReference type="Proteomes" id="UP000053617"/>
    </source>
</evidence>
<dbReference type="GeneID" id="25288987"/>
<gene>
    <name evidence="1" type="ORF">Z518_00916</name>
</gene>
<keyword evidence="2" id="KW-1185">Reference proteome</keyword>
<dbReference type="OrthoDB" id="2951834at2759"/>
<dbReference type="Proteomes" id="UP000053617">
    <property type="component" value="Unassembled WGS sequence"/>
</dbReference>
<dbReference type="RefSeq" id="XP_013276971.1">
    <property type="nucleotide sequence ID" value="XM_013421517.1"/>
</dbReference>
<name>A0A0D2JK28_9EURO</name>
<dbReference type="AlphaFoldDB" id="A0A0D2JK28"/>
<dbReference type="EMBL" id="KN847475">
    <property type="protein sequence ID" value="KIX09835.1"/>
    <property type="molecule type" value="Genomic_DNA"/>
</dbReference>
<proteinExistence type="predicted"/>
<protein>
    <submittedName>
        <fullName evidence="1">Rhinocladiella mackenziei CBS 650.93 unplaced genomic scaffold supercont1.1, whole genome shotgun sequence</fullName>
    </submittedName>
</protein>
<reference evidence="1 2" key="1">
    <citation type="submission" date="2015-01" db="EMBL/GenBank/DDBJ databases">
        <title>The Genome Sequence of Rhinocladiella mackenzie CBS 650.93.</title>
        <authorList>
            <consortium name="The Broad Institute Genomics Platform"/>
            <person name="Cuomo C."/>
            <person name="de Hoog S."/>
            <person name="Gorbushina A."/>
            <person name="Stielow B."/>
            <person name="Teixiera M."/>
            <person name="Abouelleil A."/>
            <person name="Chapman S.B."/>
            <person name="Priest M."/>
            <person name="Young S.K."/>
            <person name="Wortman J."/>
            <person name="Nusbaum C."/>
            <person name="Birren B."/>
        </authorList>
    </citation>
    <scope>NUCLEOTIDE SEQUENCE [LARGE SCALE GENOMIC DNA]</scope>
    <source>
        <strain evidence="1 2">CBS 650.93</strain>
    </source>
</reference>
<accession>A0A0D2JK28</accession>
<sequence length="395" mass="44421">MASCIVTLKHTRPGSCICSPSSSSAFVRPICPRHGDRDFMSKTLQTPQVFQGSRGSRSSNIDSARRDQIMKRTLRAPATSATNTEPDLDRVPLREHDLFDSWMNQSYDKLMMDLPGVNNTIWRALRARSNVVSDPEFGESETKEHPALTSINFLDSSLEFRQIVYRYLLVPEPVGIVFSSQKIEKGKTAPPRIDTSILLLSSQVYKEATKILYGENTFIAAEPGDLFYPTGIDSLRRRTTRLIRHLSFVKSGTAEELCKETVQNVYEPIRSMICNNPAFLSSLEKITIRREVLRPDWVRTLDDHPGSDNDKRASNVGCYQKKDMVMTVAAKLAFCAAKRSADFEGLWIIDDDERAVDKSDAHVHFNSVIEVCLTRSGAMAWGNDEEEDMGEAGEK</sequence>